<dbReference type="SUPFAM" id="SSF50341">
    <property type="entry name" value="CheW-like"/>
    <property type="match status" value="1"/>
</dbReference>
<dbReference type="InterPro" id="IPR014506">
    <property type="entry name" value="UCP020479_CheW"/>
</dbReference>
<proteinExistence type="predicted"/>
<dbReference type="OrthoDB" id="5565759at2"/>
<dbReference type="GO" id="GO:0006935">
    <property type="term" value="P:chemotaxis"/>
    <property type="evidence" value="ECO:0007669"/>
    <property type="project" value="InterPro"/>
</dbReference>
<accession>A0A1M5YED8</accession>
<organism evidence="3 4">
    <name type="scientific">Ferrimonas marina</name>
    <dbReference type="NCBI Taxonomy" id="299255"/>
    <lineage>
        <taxon>Bacteria</taxon>
        <taxon>Pseudomonadati</taxon>
        <taxon>Pseudomonadota</taxon>
        <taxon>Gammaproteobacteria</taxon>
        <taxon>Alteromonadales</taxon>
        <taxon>Ferrimonadaceae</taxon>
        <taxon>Ferrimonas</taxon>
    </lineage>
</organism>
<feature type="domain" description="CheW-like" evidence="2">
    <location>
        <begin position="111"/>
        <end position="246"/>
    </location>
</feature>
<dbReference type="Pfam" id="PF01584">
    <property type="entry name" value="CheW"/>
    <property type="match status" value="1"/>
</dbReference>
<dbReference type="Proteomes" id="UP000184268">
    <property type="component" value="Unassembled WGS sequence"/>
</dbReference>
<feature type="compositionally biased region" description="Basic and acidic residues" evidence="1">
    <location>
        <begin position="81"/>
        <end position="93"/>
    </location>
</feature>
<dbReference type="EMBL" id="FQXG01000007">
    <property type="protein sequence ID" value="SHI10312.1"/>
    <property type="molecule type" value="Genomic_DNA"/>
</dbReference>
<dbReference type="InterPro" id="IPR036061">
    <property type="entry name" value="CheW-like_dom_sf"/>
</dbReference>
<dbReference type="STRING" id="299255.SAMN02745129_4141"/>
<feature type="region of interest" description="Disordered" evidence="1">
    <location>
        <begin position="43"/>
        <end position="93"/>
    </location>
</feature>
<gene>
    <name evidence="3" type="ORF">SAMN02745129_4141</name>
</gene>
<sequence>MSRHAQQAVDEYFDVLLAEAEPEPEPQTAVPVHQARVADLLERAQAQSLTPEPEQAQPEPAVVERATPVAPPRPEATPVRVEPEAETERKLEVPTEPVLPRAHWRDDLGDEFQCLYFKVAGLTLAVPLQMLGGIKRVAERTKLPGQPPWMLGVQSDPQAQYYVVDSGRWLLPDRPRAQMPDYQYLVQLGESRWCLACESLVNAEPLKQAEVKWRNDTDQRRFMAGIVKKRMCVVLDVPELVSLLDAGLDINLQES</sequence>
<dbReference type="RefSeq" id="WP_067660748.1">
    <property type="nucleotide sequence ID" value="NZ_FQXG01000007.1"/>
</dbReference>
<dbReference type="PROSITE" id="PS50851">
    <property type="entry name" value="CHEW"/>
    <property type="match status" value="1"/>
</dbReference>
<dbReference type="AlphaFoldDB" id="A0A1M5YED8"/>
<dbReference type="SMART" id="SM00260">
    <property type="entry name" value="CheW"/>
    <property type="match status" value="1"/>
</dbReference>
<dbReference type="InterPro" id="IPR002545">
    <property type="entry name" value="CheW-lke_dom"/>
</dbReference>
<evidence type="ECO:0000313" key="4">
    <source>
        <dbReference type="Proteomes" id="UP000184268"/>
    </source>
</evidence>
<protein>
    <submittedName>
        <fullName evidence="3">Purine-binding chemotaxis protein CheW</fullName>
    </submittedName>
</protein>
<evidence type="ECO:0000256" key="1">
    <source>
        <dbReference type="SAM" id="MobiDB-lite"/>
    </source>
</evidence>
<name>A0A1M5YED8_9GAMM</name>
<dbReference type="GO" id="GO:0007165">
    <property type="term" value="P:signal transduction"/>
    <property type="evidence" value="ECO:0007669"/>
    <property type="project" value="InterPro"/>
</dbReference>
<feature type="compositionally biased region" description="Low complexity" evidence="1">
    <location>
        <begin position="51"/>
        <end position="64"/>
    </location>
</feature>
<reference evidence="4" key="1">
    <citation type="submission" date="2016-11" db="EMBL/GenBank/DDBJ databases">
        <authorList>
            <person name="Varghese N."/>
            <person name="Submissions S."/>
        </authorList>
    </citation>
    <scope>NUCLEOTIDE SEQUENCE [LARGE SCALE GENOMIC DNA]</scope>
    <source>
        <strain evidence="4">DSM 16917</strain>
    </source>
</reference>
<keyword evidence="4" id="KW-1185">Reference proteome</keyword>
<evidence type="ECO:0000313" key="3">
    <source>
        <dbReference type="EMBL" id="SHI10312.1"/>
    </source>
</evidence>
<evidence type="ECO:0000259" key="2">
    <source>
        <dbReference type="PROSITE" id="PS50851"/>
    </source>
</evidence>
<dbReference type="PIRSF" id="PIRSF020479">
    <property type="entry name" value="UCP020479_CheW"/>
    <property type="match status" value="1"/>
</dbReference>